<comment type="similarity">
    <text evidence="1">Belongs to the ABC transporter superfamily.</text>
</comment>
<evidence type="ECO:0000313" key="6">
    <source>
        <dbReference type="EMBL" id="GGJ13631.1"/>
    </source>
</evidence>
<dbReference type="EMBL" id="BMOY01000057">
    <property type="protein sequence ID" value="GGJ13631.1"/>
    <property type="molecule type" value="Genomic_DNA"/>
</dbReference>
<dbReference type="GO" id="GO:0015833">
    <property type="term" value="P:peptide transport"/>
    <property type="evidence" value="ECO:0007669"/>
    <property type="project" value="InterPro"/>
</dbReference>
<dbReference type="InterPro" id="IPR003439">
    <property type="entry name" value="ABC_transporter-like_ATP-bd"/>
</dbReference>
<evidence type="ECO:0000313" key="7">
    <source>
        <dbReference type="Proteomes" id="UP000637695"/>
    </source>
</evidence>
<keyword evidence="3" id="KW-0547">Nucleotide-binding</keyword>
<proteinExistence type="inferred from homology"/>
<dbReference type="FunFam" id="3.40.50.300:FF:000016">
    <property type="entry name" value="Oligopeptide ABC transporter ATP-binding component"/>
    <property type="match status" value="1"/>
</dbReference>
<dbReference type="SUPFAM" id="SSF52540">
    <property type="entry name" value="P-loop containing nucleoside triphosphate hydrolases"/>
    <property type="match status" value="1"/>
</dbReference>
<reference evidence="6" key="2">
    <citation type="submission" date="2020-09" db="EMBL/GenBank/DDBJ databases">
        <authorList>
            <person name="Sun Q."/>
            <person name="Ohkuma M."/>
        </authorList>
    </citation>
    <scope>NUCLEOTIDE SEQUENCE</scope>
    <source>
        <strain evidence="6">JCM 18487</strain>
    </source>
</reference>
<feature type="domain" description="ABC transporter" evidence="5">
    <location>
        <begin position="7"/>
        <end position="250"/>
    </location>
</feature>
<evidence type="ECO:0000256" key="2">
    <source>
        <dbReference type="ARBA" id="ARBA00022448"/>
    </source>
</evidence>
<evidence type="ECO:0000259" key="5">
    <source>
        <dbReference type="PROSITE" id="PS50893"/>
    </source>
</evidence>
<gene>
    <name evidence="6" type="ORF">GCM10010885_23650</name>
</gene>
<dbReference type="AlphaFoldDB" id="A0A917NNJ3"/>
<keyword evidence="2" id="KW-0813">Transport</keyword>
<accession>A0A917NNJ3</accession>
<dbReference type="GO" id="GO:0005524">
    <property type="term" value="F:ATP binding"/>
    <property type="evidence" value="ECO:0007669"/>
    <property type="project" value="UniProtKB-KW"/>
</dbReference>
<keyword evidence="4 6" id="KW-0067">ATP-binding</keyword>
<dbReference type="SMART" id="SM00382">
    <property type="entry name" value="AAA"/>
    <property type="match status" value="1"/>
</dbReference>
<organism evidence="6 7">
    <name type="scientific">Alicyclobacillus cellulosilyticus</name>
    <dbReference type="NCBI Taxonomy" id="1003997"/>
    <lineage>
        <taxon>Bacteria</taxon>
        <taxon>Bacillati</taxon>
        <taxon>Bacillota</taxon>
        <taxon>Bacilli</taxon>
        <taxon>Bacillales</taxon>
        <taxon>Alicyclobacillaceae</taxon>
        <taxon>Alicyclobacillus</taxon>
    </lineage>
</organism>
<comment type="caution">
    <text evidence="6">The sequence shown here is derived from an EMBL/GenBank/DDBJ whole genome shotgun (WGS) entry which is preliminary data.</text>
</comment>
<dbReference type="Pfam" id="PF08352">
    <property type="entry name" value="oligo_HPY"/>
    <property type="match status" value="1"/>
</dbReference>
<name>A0A917NNJ3_9BACL</name>
<dbReference type="InterPro" id="IPR013563">
    <property type="entry name" value="Oligopep_ABC_C"/>
</dbReference>
<reference evidence="6" key="1">
    <citation type="journal article" date="2014" name="Int. J. Syst. Evol. Microbiol.">
        <title>Complete genome sequence of Corynebacterium casei LMG S-19264T (=DSM 44701T), isolated from a smear-ripened cheese.</title>
        <authorList>
            <consortium name="US DOE Joint Genome Institute (JGI-PGF)"/>
            <person name="Walter F."/>
            <person name="Albersmeier A."/>
            <person name="Kalinowski J."/>
            <person name="Ruckert C."/>
        </authorList>
    </citation>
    <scope>NUCLEOTIDE SEQUENCE</scope>
    <source>
        <strain evidence="6">JCM 18487</strain>
    </source>
</reference>
<dbReference type="PROSITE" id="PS50893">
    <property type="entry name" value="ABC_TRANSPORTER_2"/>
    <property type="match status" value="1"/>
</dbReference>
<evidence type="ECO:0000256" key="3">
    <source>
        <dbReference type="ARBA" id="ARBA00022741"/>
    </source>
</evidence>
<dbReference type="InterPro" id="IPR027417">
    <property type="entry name" value="P-loop_NTPase"/>
</dbReference>
<dbReference type="InterPro" id="IPR050319">
    <property type="entry name" value="ABC_transp_ATP-bind"/>
</dbReference>
<evidence type="ECO:0000256" key="4">
    <source>
        <dbReference type="ARBA" id="ARBA00022840"/>
    </source>
</evidence>
<evidence type="ECO:0000256" key="1">
    <source>
        <dbReference type="ARBA" id="ARBA00005417"/>
    </source>
</evidence>
<dbReference type="Proteomes" id="UP000637695">
    <property type="component" value="Unassembled WGS sequence"/>
</dbReference>
<dbReference type="CDD" id="cd03257">
    <property type="entry name" value="ABC_NikE_OppD_transporters"/>
    <property type="match status" value="1"/>
</dbReference>
<dbReference type="PANTHER" id="PTHR43776">
    <property type="entry name" value="TRANSPORT ATP-BINDING PROTEIN"/>
    <property type="match status" value="1"/>
</dbReference>
<dbReference type="PROSITE" id="PS00211">
    <property type="entry name" value="ABC_TRANSPORTER_1"/>
    <property type="match status" value="1"/>
</dbReference>
<dbReference type="InterPro" id="IPR003593">
    <property type="entry name" value="AAA+_ATPase"/>
</dbReference>
<dbReference type="GO" id="GO:0055085">
    <property type="term" value="P:transmembrane transport"/>
    <property type="evidence" value="ECO:0007669"/>
    <property type="project" value="UniProtKB-ARBA"/>
</dbReference>
<keyword evidence="7" id="KW-1185">Reference proteome</keyword>
<dbReference type="InterPro" id="IPR017871">
    <property type="entry name" value="ABC_transporter-like_CS"/>
</dbReference>
<sequence length="317" mass="35131">MAITPLLTVADLTKSFRVRGRRLYAVRQANLELGAGETLGVVGESGSGKSTLGRCILRLLVPDSGRVVFDGTDLVRLAKRDLRIRRRDMQMVFQDPLSALNPRFTVGRNVMDPLIVHRMGTRKEMLARVEAMLERVGLSRSHAQAYPFELSGGQQQRVMIARALILNPKLVVCDEPLSALDVSVQAQIMTLLQELQRDWGLSYIFISHNLASVGYMSTRVAVMYLGEMVERAAVDDLFDRPRHPYTRMLLDSVLNLPESAAARAPLVTIPGEVPSPLALPSGCSFHTRCPFAEARCRLSRPPLREVAPGHWAACHLA</sequence>
<protein>
    <submittedName>
        <fullName evidence="6">ABC transporter ATP-binding protein</fullName>
    </submittedName>
</protein>
<dbReference type="Pfam" id="PF00005">
    <property type="entry name" value="ABC_tran"/>
    <property type="match status" value="1"/>
</dbReference>
<dbReference type="Gene3D" id="3.40.50.300">
    <property type="entry name" value="P-loop containing nucleotide triphosphate hydrolases"/>
    <property type="match status" value="1"/>
</dbReference>
<dbReference type="GO" id="GO:0016887">
    <property type="term" value="F:ATP hydrolysis activity"/>
    <property type="evidence" value="ECO:0007669"/>
    <property type="project" value="InterPro"/>
</dbReference>
<dbReference type="NCBIfam" id="TIGR01727">
    <property type="entry name" value="oligo_HPY"/>
    <property type="match status" value="1"/>
</dbReference>
<dbReference type="RefSeq" id="WP_229776887.1">
    <property type="nucleotide sequence ID" value="NZ_BMOY01000057.1"/>
</dbReference>